<sequence>MPEGEFFKQAISPNKTYTINFYKINGGATTDFSIRGELLNNKTQEKKNIYWEYGTDHVKASWIDDHTVVINSHKLDVRKDTYDWRRE</sequence>
<comment type="caution">
    <text evidence="1">The sequence shown here is derived from an EMBL/GenBank/DDBJ whole genome shotgun (WGS) entry which is preliminary data.</text>
</comment>
<evidence type="ECO:0000313" key="2">
    <source>
        <dbReference type="Proteomes" id="UP001057291"/>
    </source>
</evidence>
<evidence type="ECO:0000313" key="1">
    <source>
        <dbReference type="EMBL" id="GIM46373.1"/>
    </source>
</evidence>
<dbReference type="EMBL" id="BOQE01000001">
    <property type="protein sequence ID" value="GIM46373.1"/>
    <property type="molecule type" value="Genomic_DNA"/>
</dbReference>
<protein>
    <recommendedName>
        <fullName evidence="3">DUF5412 domain-containing protein</fullName>
    </recommendedName>
</protein>
<dbReference type="RefSeq" id="WP_369414702.1">
    <property type="nucleotide sequence ID" value="NZ_BOQE01000001.1"/>
</dbReference>
<keyword evidence="2" id="KW-1185">Reference proteome</keyword>
<dbReference type="Pfam" id="PF17428">
    <property type="entry name" value="DUF5412"/>
    <property type="match status" value="1"/>
</dbReference>
<organism evidence="1 2">
    <name type="scientific">Collibacillus ludicampi</name>
    <dbReference type="NCBI Taxonomy" id="2771369"/>
    <lineage>
        <taxon>Bacteria</taxon>
        <taxon>Bacillati</taxon>
        <taxon>Bacillota</taxon>
        <taxon>Bacilli</taxon>
        <taxon>Bacillales</taxon>
        <taxon>Alicyclobacillaceae</taxon>
        <taxon>Collibacillus</taxon>
    </lineage>
</organism>
<proteinExistence type="predicted"/>
<evidence type="ECO:0008006" key="3">
    <source>
        <dbReference type="Google" id="ProtNLM"/>
    </source>
</evidence>
<name>A0AAV4LF39_9BACL</name>
<dbReference type="AlphaFoldDB" id="A0AAV4LF39"/>
<reference evidence="1" key="1">
    <citation type="journal article" date="2023" name="Int. J. Syst. Evol. Microbiol.">
        <title>Collibacillus ludicampi gen. nov., sp. nov., a new soil bacterium of the family Alicyclobacillaceae.</title>
        <authorList>
            <person name="Jojima T."/>
            <person name="Ioku Y."/>
            <person name="Fukuta Y."/>
            <person name="Shirasaka N."/>
            <person name="Matsumura Y."/>
            <person name="Mori M."/>
        </authorList>
    </citation>
    <scope>NUCLEOTIDE SEQUENCE</scope>
    <source>
        <strain evidence="1">TP075</strain>
    </source>
</reference>
<dbReference type="Proteomes" id="UP001057291">
    <property type="component" value="Unassembled WGS sequence"/>
</dbReference>
<gene>
    <name evidence="1" type="ORF">DNHGIG_19220</name>
</gene>
<dbReference type="InterPro" id="IPR035406">
    <property type="entry name" value="DUF5412"/>
</dbReference>
<accession>A0AAV4LF39</accession>